<dbReference type="InterPro" id="IPR050190">
    <property type="entry name" value="UPF0213_domain"/>
</dbReference>
<comment type="caution">
    <text evidence="3">The sequence shown here is derived from an EMBL/GenBank/DDBJ whole genome shotgun (WGS) entry which is preliminary data.</text>
</comment>
<feature type="domain" description="GIY-YIG" evidence="2">
    <location>
        <begin position="1"/>
        <end position="80"/>
    </location>
</feature>
<dbReference type="Pfam" id="PF01541">
    <property type="entry name" value="GIY-YIG"/>
    <property type="match status" value="1"/>
</dbReference>
<comment type="similarity">
    <text evidence="1">Belongs to the UPF0213 family.</text>
</comment>
<dbReference type="PANTHER" id="PTHR34477:SF1">
    <property type="entry name" value="UPF0213 PROTEIN YHBQ"/>
    <property type="match status" value="1"/>
</dbReference>
<reference evidence="3 4" key="1">
    <citation type="journal article" date="2016" name="Nat. Commun.">
        <title>Thousands of microbial genomes shed light on interconnected biogeochemical processes in an aquifer system.</title>
        <authorList>
            <person name="Anantharaman K."/>
            <person name="Brown C.T."/>
            <person name="Hug L.A."/>
            <person name="Sharon I."/>
            <person name="Castelle C.J."/>
            <person name="Probst A.J."/>
            <person name="Thomas B.C."/>
            <person name="Singh A."/>
            <person name="Wilkins M.J."/>
            <person name="Karaoz U."/>
            <person name="Brodie E.L."/>
            <person name="Williams K.H."/>
            <person name="Hubbard S.S."/>
            <person name="Banfield J.F."/>
        </authorList>
    </citation>
    <scope>NUCLEOTIDE SEQUENCE [LARGE SCALE GENOMIC DNA]</scope>
</reference>
<dbReference type="Proteomes" id="UP000179243">
    <property type="component" value="Unassembled WGS sequence"/>
</dbReference>
<organism evidence="3 4">
    <name type="scientific">Candidatus Raymondbacteria bacterium RIFOXYD12_FULL_49_13</name>
    <dbReference type="NCBI Taxonomy" id="1817890"/>
    <lineage>
        <taxon>Bacteria</taxon>
        <taxon>Raymondiibacteriota</taxon>
    </lineage>
</organism>
<protein>
    <recommendedName>
        <fullName evidence="2">GIY-YIG domain-containing protein</fullName>
    </recommendedName>
</protein>
<evidence type="ECO:0000256" key="1">
    <source>
        <dbReference type="ARBA" id="ARBA00007435"/>
    </source>
</evidence>
<name>A0A1F7FHM4_UNCRA</name>
<dbReference type="InterPro" id="IPR035901">
    <property type="entry name" value="GIY-YIG_endonuc_sf"/>
</dbReference>
<dbReference type="CDD" id="cd10449">
    <property type="entry name" value="GIY-YIG_SLX1_like"/>
    <property type="match status" value="1"/>
</dbReference>
<dbReference type="PROSITE" id="PS50164">
    <property type="entry name" value="GIY_YIG"/>
    <property type="match status" value="1"/>
</dbReference>
<proteinExistence type="inferred from homology"/>
<sequence length="84" mass="9752">MFTVYVLFSDTAGKRYTGYTADLERRIQEHNDITAGSLGRFTLKNGPWRLVYHETGYATRKEAMKREKFLKSGQGRQYLDGILQ</sequence>
<dbReference type="AlphaFoldDB" id="A0A1F7FHM4"/>
<evidence type="ECO:0000313" key="3">
    <source>
        <dbReference type="EMBL" id="OGK06081.1"/>
    </source>
</evidence>
<evidence type="ECO:0000259" key="2">
    <source>
        <dbReference type="PROSITE" id="PS50164"/>
    </source>
</evidence>
<dbReference type="EMBL" id="MFYX01000040">
    <property type="protein sequence ID" value="OGK06081.1"/>
    <property type="molecule type" value="Genomic_DNA"/>
</dbReference>
<dbReference type="SUPFAM" id="SSF82771">
    <property type="entry name" value="GIY-YIG endonuclease"/>
    <property type="match status" value="1"/>
</dbReference>
<gene>
    <name evidence="3" type="ORF">A2519_06105</name>
</gene>
<accession>A0A1F7FHM4</accession>
<evidence type="ECO:0000313" key="4">
    <source>
        <dbReference type="Proteomes" id="UP000179243"/>
    </source>
</evidence>
<dbReference type="PANTHER" id="PTHR34477">
    <property type="entry name" value="UPF0213 PROTEIN YHBQ"/>
    <property type="match status" value="1"/>
</dbReference>
<dbReference type="InterPro" id="IPR000305">
    <property type="entry name" value="GIY-YIG_endonuc"/>
</dbReference>
<dbReference type="Gene3D" id="3.40.1440.10">
    <property type="entry name" value="GIY-YIG endonuclease"/>
    <property type="match status" value="1"/>
</dbReference>